<keyword evidence="2" id="KW-1185">Reference proteome</keyword>
<dbReference type="Proteomes" id="UP000510645">
    <property type="component" value="Segment"/>
</dbReference>
<name>A0A7D5FMY3_9CAUD</name>
<reference evidence="1 2" key="1">
    <citation type="submission" date="2020-05" db="EMBL/GenBank/DDBJ databases">
        <title>Genomics and ecology of novel Flavobacterium phages from the Baltic Sea.</title>
        <authorList>
            <person name="Hoetzinger M."/>
            <person name="Nilsson E."/>
            <person name="Holmfeldt K."/>
        </authorList>
    </citation>
    <scope>NUCLEOTIDE SEQUENCE [LARGE SCALE GENOMIC DNA]</scope>
</reference>
<proteinExistence type="predicted"/>
<dbReference type="EMBL" id="MT497017">
    <property type="protein sequence ID" value="QLF85207.1"/>
    <property type="molecule type" value="Genomic_DNA"/>
</dbReference>
<organism evidence="1 2">
    <name type="scientific">Flavobacterium phage vB_FspP_elemoA_7-9A</name>
    <dbReference type="NCBI Taxonomy" id="2743781"/>
    <lineage>
        <taxon>Viruses</taxon>
        <taxon>Duplodnaviria</taxon>
        <taxon>Heunggongvirae</taxon>
        <taxon>Uroviricota</taxon>
        <taxon>Caudoviricetes</taxon>
        <taxon>Elemovirus</taxon>
        <taxon>Elemovirus elemoA</taxon>
    </lineage>
</organism>
<evidence type="ECO:0000313" key="1">
    <source>
        <dbReference type="EMBL" id="QLF85207.1"/>
    </source>
</evidence>
<evidence type="ECO:0000313" key="2">
    <source>
        <dbReference type="Proteomes" id="UP000510645"/>
    </source>
</evidence>
<accession>A0A7D5FMY3</accession>
<sequence length="61" mass="7303">MELQLKSYGKTITFKTEHDDVSLEEYFEAFEGLLVQATFHQKSVREFIIEWGKELDEFKDK</sequence>
<gene>
    <name evidence="1" type="ORF">elemo79Aphanotate_13</name>
</gene>
<protein>
    <submittedName>
        <fullName evidence="1">Uncharacterized protein</fullName>
    </submittedName>
</protein>